<evidence type="ECO:0000313" key="3">
    <source>
        <dbReference type="Proteomes" id="UP000824037"/>
    </source>
</evidence>
<feature type="chain" id="PRO_5039458140" evidence="1">
    <location>
        <begin position="31"/>
        <end position="407"/>
    </location>
</feature>
<gene>
    <name evidence="2" type="ORF">H9815_07470</name>
</gene>
<dbReference type="SUPFAM" id="SSF50998">
    <property type="entry name" value="Quinoprotein alcohol dehydrogenase-like"/>
    <property type="match status" value="1"/>
</dbReference>
<dbReference type="InterPro" id="IPR015943">
    <property type="entry name" value="WD40/YVTN_repeat-like_dom_sf"/>
</dbReference>
<evidence type="ECO:0000313" key="2">
    <source>
        <dbReference type="EMBL" id="HIZ35602.1"/>
    </source>
</evidence>
<feature type="signal peptide" evidence="1">
    <location>
        <begin position="1"/>
        <end position="30"/>
    </location>
</feature>
<reference evidence="2" key="2">
    <citation type="submission" date="2021-04" db="EMBL/GenBank/DDBJ databases">
        <authorList>
            <person name="Gilroy R."/>
        </authorList>
    </citation>
    <scope>NUCLEOTIDE SEQUENCE</scope>
    <source>
        <strain evidence="2">ChiGjej4B4-7305</strain>
    </source>
</reference>
<comment type="caution">
    <text evidence="2">The sequence shown here is derived from an EMBL/GenBank/DDBJ whole genome shotgun (WGS) entry which is preliminary data.</text>
</comment>
<dbReference type="InterPro" id="IPR011047">
    <property type="entry name" value="Quinoprotein_ADH-like_sf"/>
</dbReference>
<accession>A0A9D2J457</accession>
<reference evidence="2" key="1">
    <citation type="journal article" date="2021" name="PeerJ">
        <title>Extensive microbial diversity within the chicken gut microbiome revealed by metagenomics and culture.</title>
        <authorList>
            <person name="Gilroy R."/>
            <person name="Ravi A."/>
            <person name="Getino M."/>
            <person name="Pursley I."/>
            <person name="Horton D.L."/>
            <person name="Alikhan N.F."/>
            <person name="Baker D."/>
            <person name="Gharbi K."/>
            <person name="Hall N."/>
            <person name="Watson M."/>
            <person name="Adriaenssens E.M."/>
            <person name="Foster-Nyarko E."/>
            <person name="Jarju S."/>
            <person name="Secka A."/>
            <person name="Antonio M."/>
            <person name="Oren A."/>
            <person name="Chaudhuri R.R."/>
            <person name="La Ragione R."/>
            <person name="Hildebrand F."/>
            <person name="Pallen M.J."/>
        </authorList>
    </citation>
    <scope>NUCLEOTIDE SEQUENCE</scope>
    <source>
        <strain evidence="2">ChiGjej4B4-7305</strain>
    </source>
</reference>
<protein>
    <submittedName>
        <fullName evidence="2">Uncharacterized protein</fullName>
    </submittedName>
</protein>
<dbReference type="AlphaFoldDB" id="A0A9D2J457"/>
<dbReference type="PROSITE" id="PS51257">
    <property type="entry name" value="PROKAR_LIPOPROTEIN"/>
    <property type="match status" value="1"/>
</dbReference>
<name>A0A9D2J457_9MICO</name>
<dbReference type="Proteomes" id="UP000824037">
    <property type="component" value="Unassembled WGS sequence"/>
</dbReference>
<sequence length="407" mass="41970">MIPRRRIRVTGAAALLAVALAACTSAPEGAESDGAPDEQLDLQREPVADGDQLPSAPAEELWLPYQVQQLALVRPPWPVGAAQERNGVFVAPQETDGALTFSAVDDEGTTLWSAQRPASCTGFVLTSTSDGQDIVVLADLEEASEGLATTASAYDLSTGDQVWGPVEVPGPHRGPGLVYAQMPDTFGDPEGALALDADTGQVLPVPEHEQVIGEHGGTVLTVDDTRLTALEPAQDGLDVRWQVPLEEHGWTNEEIATVAGTDPGPDMALLDVGTGEHVLLDLADGDVLAEGVRDAVTDAATGARVVLDDEGLHGIDPDGQDAWSAPAGAEAQLQAAGGALVYLLDDGAVRVHNTLTGEVATGYDSQGSGEIAVPELIAPTGAVLLTAGDASMLATTRPAEGVEDEEA</sequence>
<dbReference type="EMBL" id="DXBY01000129">
    <property type="protein sequence ID" value="HIZ35602.1"/>
    <property type="molecule type" value="Genomic_DNA"/>
</dbReference>
<dbReference type="Gene3D" id="2.130.10.10">
    <property type="entry name" value="YVTN repeat-like/Quinoprotein amine dehydrogenase"/>
    <property type="match status" value="1"/>
</dbReference>
<keyword evidence="1" id="KW-0732">Signal</keyword>
<proteinExistence type="predicted"/>
<organism evidence="2 3">
    <name type="scientific">Candidatus Ruania gallistercoris</name>
    <dbReference type="NCBI Taxonomy" id="2838746"/>
    <lineage>
        <taxon>Bacteria</taxon>
        <taxon>Bacillati</taxon>
        <taxon>Actinomycetota</taxon>
        <taxon>Actinomycetes</taxon>
        <taxon>Micrococcales</taxon>
        <taxon>Ruaniaceae</taxon>
        <taxon>Ruania</taxon>
    </lineage>
</organism>
<evidence type="ECO:0000256" key="1">
    <source>
        <dbReference type="SAM" id="SignalP"/>
    </source>
</evidence>